<sequence>MMSSQHSLVQGAILHFLLCMSILLAVVSGETCRTLTTFNAGLTSRIDDYVSRVSRQPSALMAEDSDVICLQEYWFEKDLAFMLDIVREKYRYHFSPLHSSINTLTTAKGKRLFPRTACNPADVAYFYFRVLPCSLFKGCVPLFFKSLPDGLTCAAEKCGGVFKAFSEDCLSCITLTATSISSLIDACKPEGYNHNNRLNGPGLVLLSKHEILSANYHDYFPGKELTIQRGFIEAQIKDFGTVVCSHFSAVFPYYFEYDLDFSSYVQQQQAEIAVIHSRFNSRDHVVLADFNTGPTVETAVSTDRILAGEAPQNYQIWLDNGYNITYLKDDGRCTFCQNNRLVDYSNNVIDYVMFKGDYTAQPSQVKT</sequence>
<evidence type="ECO:0000313" key="3">
    <source>
        <dbReference type="Proteomes" id="UP000762676"/>
    </source>
</evidence>
<evidence type="ECO:0000313" key="2">
    <source>
        <dbReference type="EMBL" id="GFS27650.1"/>
    </source>
</evidence>
<proteinExistence type="predicted"/>
<keyword evidence="3" id="KW-1185">Reference proteome</keyword>
<reference evidence="2 3" key="1">
    <citation type="journal article" date="2021" name="Elife">
        <title>Chloroplast acquisition without the gene transfer in kleptoplastic sea slugs, Plakobranchus ocellatus.</title>
        <authorList>
            <person name="Maeda T."/>
            <person name="Takahashi S."/>
            <person name="Yoshida T."/>
            <person name="Shimamura S."/>
            <person name="Takaki Y."/>
            <person name="Nagai Y."/>
            <person name="Toyoda A."/>
            <person name="Suzuki Y."/>
            <person name="Arimoto A."/>
            <person name="Ishii H."/>
            <person name="Satoh N."/>
            <person name="Nishiyama T."/>
            <person name="Hasebe M."/>
            <person name="Maruyama T."/>
            <person name="Minagawa J."/>
            <person name="Obokata J."/>
            <person name="Shigenobu S."/>
        </authorList>
    </citation>
    <scope>NUCLEOTIDE SEQUENCE [LARGE SCALE GENOMIC DNA]</scope>
</reference>
<dbReference type="AlphaFoldDB" id="A0AAV4K0Y7"/>
<feature type="signal peptide" evidence="1">
    <location>
        <begin position="1"/>
        <end position="29"/>
    </location>
</feature>
<dbReference type="SUPFAM" id="SSF56219">
    <property type="entry name" value="DNase I-like"/>
    <property type="match status" value="1"/>
</dbReference>
<evidence type="ECO:0008006" key="4">
    <source>
        <dbReference type="Google" id="ProtNLM"/>
    </source>
</evidence>
<organism evidence="2 3">
    <name type="scientific">Elysia marginata</name>
    <dbReference type="NCBI Taxonomy" id="1093978"/>
    <lineage>
        <taxon>Eukaryota</taxon>
        <taxon>Metazoa</taxon>
        <taxon>Spiralia</taxon>
        <taxon>Lophotrochozoa</taxon>
        <taxon>Mollusca</taxon>
        <taxon>Gastropoda</taxon>
        <taxon>Heterobranchia</taxon>
        <taxon>Euthyneura</taxon>
        <taxon>Panpulmonata</taxon>
        <taxon>Sacoglossa</taxon>
        <taxon>Placobranchoidea</taxon>
        <taxon>Plakobranchidae</taxon>
        <taxon>Elysia</taxon>
    </lineage>
</organism>
<evidence type="ECO:0000256" key="1">
    <source>
        <dbReference type="SAM" id="SignalP"/>
    </source>
</evidence>
<dbReference type="Gene3D" id="3.60.10.10">
    <property type="entry name" value="Endonuclease/exonuclease/phosphatase"/>
    <property type="match status" value="2"/>
</dbReference>
<accession>A0AAV4K0Y7</accession>
<dbReference type="EMBL" id="BMAT01010548">
    <property type="protein sequence ID" value="GFS27650.1"/>
    <property type="molecule type" value="Genomic_DNA"/>
</dbReference>
<dbReference type="Proteomes" id="UP000762676">
    <property type="component" value="Unassembled WGS sequence"/>
</dbReference>
<gene>
    <name evidence="2" type="ORF">ElyMa_005290500</name>
</gene>
<dbReference type="InterPro" id="IPR036691">
    <property type="entry name" value="Endo/exonu/phosph_ase_sf"/>
</dbReference>
<name>A0AAV4K0Y7_9GAST</name>
<protein>
    <recommendedName>
        <fullName evidence="4">Endonuclease/exonuclease/phosphatase domain-containing protein</fullName>
    </recommendedName>
</protein>
<comment type="caution">
    <text evidence="2">The sequence shown here is derived from an EMBL/GenBank/DDBJ whole genome shotgun (WGS) entry which is preliminary data.</text>
</comment>
<feature type="chain" id="PRO_5043954934" description="Endonuclease/exonuclease/phosphatase domain-containing protein" evidence="1">
    <location>
        <begin position="30"/>
        <end position="367"/>
    </location>
</feature>
<keyword evidence="1" id="KW-0732">Signal</keyword>